<keyword evidence="1" id="KW-0560">Oxidoreductase</keyword>
<protein>
    <recommendedName>
        <fullName evidence="4">Ketoreductase (KR) domain-containing protein</fullName>
    </recommendedName>
</protein>
<dbReference type="PANTHER" id="PTHR43157">
    <property type="entry name" value="PHOSPHATIDYLINOSITOL-GLYCAN BIOSYNTHESIS CLASS F PROTEIN-RELATED"/>
    <property type="match status" value="1"/>
</dbReference>
<dbReference type="OrthoDB" id="542013at2759"/>
<keyword evidence="3" id="KW-1185">Reference proteome</keyword>
<dbReference type="InterPro" id="IPR002347">
    <property type="entry name" value="SDR_fam"/>
</dbReference>
<dbReference type="EMBL" id="KN832895">
    <property type="protein sequence ID" value="KIM93447.1"/>
    <property type="molecule type" value="Genomic_DNA"/>
</dbReference>
<evidence type="ECO:0000313" key="3">
    <source>
        <dbReference type="Proteomes" id="UP000054321"/>
    </source>
</evidence>
<dbReference type="Gene3D" id="3.40.50.720">
    <property type="entry name" value="NAD(P)-binding Rossmann-like Domain"/>
    <property type="match status" value="1"/>
</dbReference>
<evidence type="ECO:0000313" key="2">
    <source>
        <dbReference type="EMBL" id="KIM93447.1"/>
    </source>
</evidence>
<dbReference type="SUPFAM" id="SSF51735">
    <property type="entry name" value="NAD(P)-binding Rossmann-fold domains"/>
    <property type="match status" value="1"/>
</dbReference>
<gene>
    <name evidence="2" type="ORF">OIDMADRAFT_173217</name>
</gene>
<dbReference type="InParanoid" id="A0A0C3CUP6"/>
<evidence type="ECO:0008006" key="4">
    <source>
        <dbReference type="Google" id="ProtNLM"/>
    </source>
</evidence>
<dbReference type="HOGENOM" id="CLU_010194_44_4_1"/>
<dbReference type="AlphaFoldDB" id="A0A0C3CUP6"/>
<reference evidence="2 3" key="1">
    <citation type="submission" date="2014-04" db="EMBL/GenBank/DDBJ databases">
        <authorList>
            <consortium name="DOE Joint Genome Institute"/>
            <person name="Kuo A."/>
            <person name="Martino E."/>
            <person name="Perotto S."/>
            <person name="Kohler A."/>
            <person name="Nagy L.G."/>
            <person name="Floudas D."/>
            <person name="Copeland A."/>
            <person name="Barry K.W."/>
            <person name="Cichocki N."/>
            <person name="Veneault-Fourrey C."/>
            <person name="LaButti K."/>
            <person name="Lindquist E.A."/>
            <person name="Lipzen A."/>
            <person name="Lundell T."/>
            <person name="Morin E."/>
            <person name="Murat C."/>
            <person name="Sun H."/>
            <person name="Tunlid A."/>
            <person name="Henrissat B."/>
            <person name="Grigoriev I.V."/>
            <person name="Hibbett D.S."/>
            <person name="Martin F."/>
            <person name="Nordberg H.P."/>
            <person name="Cantor M.N."/>
            <person name="Hua S.X."/>
        </authorList>
    </citation>
    <scope>NUCLEOTIDE SEQUENCE [LARGE SCALE GENOMIC DNA]</scope>
    <source>
        <strain evidence="2 3">Zn</strain>
    </source>
</reference>
<evidence type="ECO:0000256" key="1">
    <source>
        <dbReference type="ARBA" id="ARBA00023002"/>
    </source>
</evidence>
<proteinExistence type="predicted"/>
<dbReference type="PANTHER" id="PTHR43157:SF22">
    <property type="entry name" value="SHORT-CHAIN DEHYDROGENASE_REDUCTASE PHMF"/>
    <property type="match status" value="1"/>
</dbReference>
<dbReference type="InterPro" id="IPR036291">
    <property type="entry name" value="NAD(P)-bd_dom_sf"/>
</dbReference>
<dbReference type="PRINTS" id="PR00081">
    <property type="entry name" value="GDHRDH"/>
</dbReference>
<organism evidence="2 3">
    <name type="scientific">Oidiodendron maius (strain Zn)</name>
    <dbReference type="NCBI Taxonomy" id="913774"/>
    <lineage>
        <taxon>Eukaryota</taxon>
        <taxon>Fungi</taxon>
        <taxon>Dikarya</taxon>
        <taxon>Ascomycota</taxon>
        <taxon>Pezizomycotina</taxon>
        <taxon>Leotiomycetes</taxon>
        <taxon>Leotiomycetes incertae sedis</taxon>
        <taxon>Myxotrichaceae</taxon>
        <taxon>Oidiodendron</taxon>
    </lineage>
</organism>
<dbReference type="STRING" id="913774.A0A0C3CUP6"/>
<reference evidence="3" key="2">
    <citation type="submission" date="2015-01" db="EMBL/GenBank/DDBJ databases">
        <title>Evolutionary Origins and Diversification of the Mycorrhizal Mutualists.</title>
        <authorList>
            <consortium name="DOE Joint Genome Institute"/>
            <consortium name="Mycorrhizal Genomics Consortium"/>
            <person name="Kohler A."/>
            <person name="Kuo A."/>
            <person name="Nagy L.G."/>
            <person name="Floudas D."/>
            <person name="Copeland A."/>
            <person name="Barry K.W."/>
            <person name="Cichocki N."/>
            <person name="Veneault-Fourrey C."/>
            <person name="LaButti K."/>
            <person name="Lindquist E.A."/>
            <person name="Lipzen A."/>
            <person name="Lundell T."/>
            <person name="Morin E."/>
            <person name="Murat C."/>
            <person name="Riley R."/>
            <person name="Ohm R."/>
            <person name="Sun H."/>
            <person name="Tunlid A."/>
            <person name="Henrissat B."/>
            <person name="Grigoriev I.V."/>
            <person name="Hibbett D.S."/>
            <person name="Martin F."/>
        </authorList>
    </citation>
    <scope>NUCLEOTIDE SEQUENCE [LARGE SCALE GENOMIC DNA]</scope>
    <source>
        <strain evidence="3">Zn</strain>
    </source>
</reference>
<dbReference type="Pfam" id="PF00106">
    <property type="entry name" value="adh_short"/>
    <property type="match status" value="1"/>
</dbReference>
<dbReference type="Proteomes" id="UP000054321">
    <property type="component" value="Unassembled WGS sequence"/>
</dbReference>
<sequence>MLRGKFFPPKQITTSFEGKIVIVTGSNTGVGYAAALKYVELRASTVILGVRSMEKGETAKAKMEKATGRKGVVEVWELDMASSKSIDAFAHRADTLSKVDAVVLNAGVVPKTFRQSEEGWEMNIQVNTLGTALLAILLIPKLRASGTTDSPSHLTVVSSTGHLDIRMKLEDKSRLLYKYNTDLGVGSYQQHVMSKLFMMWVTRELASRCVDANGLSIVIINDCCPGACRSDVTREFSGPVTSIAKTVVGYALWRPAENGARVLVGATTLGNVSHGRFWSANGSFETGPGPYITSDEGKALQRDVWSQITEVLKEKNSRVKGILSDLS</sequence>
<dbReference type="GO" id="GO:0016491">
    <property type="term" value="F:oxidoreductase activity"/>
    <property type="evidence" value="ECO:0007669"/>
    <property type="project" value="UniProtKB-KW"/>
</dbReference>
<accession>A0A0C3CUP6</accession>
<name>A0A0C3CUP6_OIDMZ</name>